<protein>
    <submittedName>
        <fullName evidence="1">Uncharacterized protein</fullName>
    </submittedName>
</protein>
<reference evidence="1" key="1">
    <citation type="submission" date="2023-11" db="EMBL/GenBank/DDBJ databases">
        <title>Genome assemblies of two species of porcelain crab, Petrolisthes cinctipes and Petrolisthes manimaculis (Anomura: Porcellanidae).</title>
        <authorList>
            <person name="Angst P."/>
        </authorList>
    </citation>
    <scope>NUCLEOTIDE SEQUENCE</scope>
    <source>
        <strain evidence="1">PB745_02</strain>
        <tissue evidence="1">Gill</tissue>
    </source>
</reference>
<evidence type="ECO:0000313" key="1">
    <source>
        <dbReference type="EMBL" id="KAK4295138.1"/>
    </source>
</evidence>
<organism evidence="1 2">
    <name type="scientific">Petrolisthes manimaculis</name>
    <dbReference type="NCBI Taxonomy" id="1843537"/>
    <lineage>
        <taxon>Eukaryota</taxon>
        <taxon>Metazoa</taxon>
        <taxon>Ecdysozoa</taxon>
        <taxon>Arthropoda</taxon>
        <taxon>Crustacea</taxon>
        <taxon>Multicrustacea</taxon>
        <taxon>Malacostraca</taxon>
        <taxon>Eumalacostraca</taxon>
        <taxon>Eucarida</taxon>
        <taxon>Decapoda</taxon>
        <taxon>Pleocyemata</taxon>
        <taxon>Anomura</taxon>
        <taxon>Galatheoidea</taxon>
        <taxon>Porcellanidae</taxon>
        <taxon>Petrolisthes</taxon>
    </lineage>
</organism>
<proteinExistence type="predicted"/>
<dbReference type="EMBL" id="JAWZYT010004140">
    <property type="protein sequence ID" value="KAK4295138.1"/>
    <property type="molecule type" value="Genomic_DNA"/>
</dbReference>
<accession>A0AAE1NS38</accession>
<keyword evidence="2" id="KW-1185">Reference proteome</keyword>
<evidence type="ECO:0000313" key="2">
    <source>
        <dbReference type="Proteomes" id="UP001292094"/>
    </source>
</evidence>
<gene>
    <name evidence="1" type="ORF">Pmani_032280</name>
</gene>
<dbReference type="Proteomes" id="UP001292094">
    <property type="component" value="Unassembled WGS sequence"/>
</dbReference>
<comment type="caution">
    <text evidence="1">The sequence shown here is derived from an EMBL/GenBank/DDBJ whole genome shotgun (WGS) entry which is preliminary data.</text>
</comment>
<dbReference type="AlphaFoldDB" id="A0AAE1NS38"/>
<sequence length="112" mass="12474">MIWYNLLKLLLLFAITWKILYQLLVSGLDNTNYNSQHALDVTHSITLPLHDITPSITLTSPAVSGLFLLVHPGFCYHTLTNVTSHLIHSQVLGLKAALPYLLYINQGCTSTV</sequence>
<name>A0AAE1NS38_9EUCA</name>